<name>C7MMM4_CRYCD</name>
<dbReference type="PANTHER" id="PTHR42718">
    <property type="entry name" value="MAJOR FACILITATOR SUPERFAMILY MULTIDRUG TRANSPORTER MFSC"/>
    <property type="match status" value="1"/>
</dbReference>
<dbReference type="GO" id="GO:0022857">
    <property type="term" value="F:transmembrane transporter activity"/>
    <property type="evidence" value="ECO:0007669"/>
    <property type="project" value="InterPro"/>
</dbReference>
<dbReference type="STRING" id="469378.Ccur_04410"/>
<evidence type="ECO:0000256" key="1">
    <source>
        <dbReference type="ARBA" id="ARBA00004651"/>
    </source>
</evidence>
<dbReference type="PROSITE" id="PS50850">
    <property type="entry name" value="MFS"/>
    <property type="match status" value="1"/>
</dbReference>
<protein>
    <submittedName>
        <fullName evidence="8">Arabinose efflux permease family protein</fullName>
    </submittedName>
</protein>
<dbReference type="eggNOG" id="COG0477">
    <property type="taxonomic scope" value="Bacteria"/>
</dbReference>
<dbReference type="AlphaFoldDB" id="C7MMM4"/>
<feature type="transmembrane region" description="Helical" evidence="6">
    <location>
        <begin position="12"/>
        <end position="33"/>
    </location>
</feature>
<dbReference type="PANTHER" id="PTHR42718:SF9">
    <property type="entry name" value="MAJOR FACILITATOR SUPERFAMILY MULTIDRUG TRANSPORTER MFSC"/>
    <property type="match status" value="1"/>
</dbReference>
<evidence type="ECO:0000256" key="3">
    <source>
        <dbReference type="ARBA" id="ARBA00022692"/>
    </source>
</evidence>
<reference evidence="8 9" key="1">
    <citation type="journal article" date="2009" name="Stand. Genomic Sci.">
        <title>Complete genome sequence of Cryptobacterium curtum type strain (12-3).</title>
        <authorList>
            <person name="Mavrommatis K."/>
            <person name="Pukall R."/>
            <person name="Rohde C."/>
            <person name="Chen F."/>
            <person name="Sims D."/>
            <person name="Brettin T."/>
            <person name="Kuske C."/>
            <person name="Detter J.C."/>
            <person name="Han C."/>
            <person name="Lapidus A."/>
            <person name="Copeland A."/>
            <person name="Glavina Del Rio T."/>
            <person name="Nolan M."/>
            <person name="Lucas S."/>
            <person name="Tice H."/>
            <person name="Cheng J.F."/>
            <person name="Bruce D."/>
            <person name="Goodwin L."/>
            <person name="Pitluck S."/>
            <person name="Ovchinnikova G."/>
            <person name="Pati A."/>
            <person name="Ivanova N."/>
            <person name="Chen A."/>
            <person name="Palaniappan K."/>
            <person name="Chain P."/>
            <person name="D'haeseleer P."/>
            <person name="Goker M."/>
            <person name="Bristow J."/>
            <person name="Eisen J.A."/>
            <person name="Markowitz V."/>
            <person name="Hugenholtz P."/>
            <person name="Rohde M."/>
            <person name="Klenk H.P."/>
            <person name="Kyrpides N.C."/>
        </authorList>
    </citation>
    <scope>NUCLEOTIDE SEQUENCE [LARGE SCALE GENOMIC DNA]</scope>
    <source>
        <strain evidence="9">ATCC 700683 / DSM 15641 / 12-3</strain>
    </source>
</reference>
<evidence type="ECO:0000313" key="8">
    <source>
        <dbReference type="EMBL" id="ACU94164.1"/>
    </source>
</evidence>
<evidence type="ECO:0000313" key="9">
    <source>
        <dbReference type="Proteomes" id="UP000000954"/>
    </source>
</evidence>
<keyword evidence="3 6" id="KW-0812">Transmembrane</keyword>
<feature type="transmembrane region" description="Helical" evidence="6">
    <location>
        <begin position="53"/>
        <end position="73"/>
    </location>
</feature>
<feature type="transmembrane region" description="Helical" evidence="6">
    <location>
        <begin position="368"/>
        <end position="390"/>
    </location>
</feature>
<gene>
    <name evidence="8" type="ordered locus">Ccur_04410</name>
</gene>
<evidence type="ECO:0000256" key="5">
    <source>
        <dbReference type="ARBA" id="ARBA00023136"/>
    </source>
</evidence>
<evidence type="ECO:0000259" key="7">
    <source>
        <dbReference type="PROSITE" id="PS50850"/>
    </source>
</evidence>
<keyword evidence="5 6" id="KW-0472">Membrane</keyword>
<feature type="transmembrane region" description="Helical" evidence="6">
    <location>
        <begin position="411"/>
        <end position="434"/>
    </location>
</feature>
<proteinExistence type="predicted"/>
<feature type="transmembrane region" description="Helical" evidence="6">
    <location>
        <begin position="173"/>
        <end position="192"/>
    </location>
</feature>
<dbReference type="InterPro" id="IPR011701">
    <property type="entry name" value="MFS"/>
</dbReference>
<feature type="transmembrane region" description="Helical" evidence="6">
    <location>
        <begin position="143"/>
        <end position="167"/>
    </location>
</feature>
<feature type="transmembrane region" description="Helical" evidence="6">
    <location>
        <begin position="343"/>
        <end position="362"/>
    </location>
</feature>
<sequence length="472" mass="49317">MSQVNTPIQSGNAPRIVVLMTSLLVAIFAFQLNASMLSPALVTMQNELATTEAAIGLTQTVFFTAAALFSLFLPRLADLIGRRKVLGSMLALTGVGCLISAIAPDVNILMIGRVLQGVSGPVVPMCLIMLHEEVTDTARYTRLMAILTSVNGGIAGVDAILGGWLAGNFGFRSVFLAMALVAIVAVVLVLAFTRESTADDTPKMDWAGVFSLGIAFLATYLAINEIQKLAAMSVPLVVGFIVVAVIAFIAFWNLEKRNPAPMVSTIYMKQRRTWGLLLTTLLTMTGVFAVMNGVVPAIAQDTTLWSGMGADVVSFATLTPYALLGLVFGPITGMLASKFGYHAVLRCGLVVSIAGILFGVFIAQSPSIPLLVAISVVLGISYAGTANIMLNGLGIMLSPKDNPGYLPGMNAGAFNLGAGLSFVVLYAVMGAVNIGGDVAAGYASSLITGAVILVFALLASFLIPRPEDADRS</sequence>
<dbReference type="EMBL" id="CP001682">
    <property type="protein sequence ID" value="ACU94164.1"/>
    <property type="molecule type" value="Genomic_DNA"/>
</dbReference>
<feature type="transmembrane region" description="Helical" evidence="6">
    <location>
        <begin position="204"/>
        <end position="223"/>
    </location>
</feature>
<evidence type="ECO:0000256" key="4">
    <source>
        <dbReference type="ARBA" id="ARBA00022989"/>
    </source>
</evidence>
<keyword evidence="4 6" id="KW-1133">Transmembrane helix</keyword>
<dbReference type="InterPro" id="IPR020846">
    <property type="entry name" value="MFS_dom"/>
</dbReference>
<dbReference type="Pfam" id="PF07690">
    <property type="entry name" value="MFS_1"/>
    <property type="match status" value="1"/>
</dbReference>
<organism evidence="8 9">
    <name type="scientific">Cryptobacterium curtum (strain ATCC 700683 / DSM 15641 / CCUG 43107 / 12-3)</name>
    <dbReference type="NCBI Taxonomy" id="469378"/>
    <lineage>
        <taxon>Bacteria</taxon>
        <taxon>Bacillati</taxon>
        <taxon>Actinomycetota</taxon>
        <taxon>Coriobacteriia</taxon>
        <taxon>Eggerthellales</taxon>
        <taxon>Eggerthellaceae</taxon>
        <taxon>Cryptobacterium</taxon>
    </lineage>
</organism>
<feature type="transmembrane region" description="Helical" evidence="6">
    <location>
        <begin position="440"/>
        <end position="463"/>
    </location>
</feature>
<dbReference type="OrthoDB" id="9812221at2"/>
<dbReference type="GO" id="GO:0005886">
    <property type="term" value="C:plasma membrane"/>
    <property type="evidence" value="ECO:0007669"/>
    <property type="project" value="UniProtKB-SubCell"/>
</dbReference>
<feature type="transmembrane region" description="Helical" evidence="6">
    <location>
        <begin position="110"/>
        <end position="131"/>
    </location>
</feature>
<feature type="transmembrane region" description="Helical" evidence="6">
    <location>
        <begin position="318"/>
        <end position="336"/>
    </location>
</feature>
<evidence type="ECO:0000256" key="2">
    <source>
        <dbReference type="ARBA" id="ARBA00022448"/>
    </source>
</evidence>
<dbReference type="Proteomes" id="UP000000954">
    <property type="component" value="Chromosome"/>
</dbReference>
<dbReference type="SUPFAM" id="SSF103473">
    <property type="entry name" value="MFS general substrate transporter"/>
    <property type="match status" value="1"/>
</dbReference>
<dbReference type="Gene3D" id="1.20.1250.20">
    <property type="entry name" value="MFS general substrate transporter like domains"/>
    <property type="match status" value="2"/>
</dbReference>
<dbReference type="RefSeq" id="WP_012802852.1">
    <property type="nucleotide sequence ID" value="NC_013170.1"/>
</dbReference>
<keyword evidence="2" id="KW-0813">Transport</keyword>
<feature type="transmembrane region" description="Helical" evidence="6">
    <location>
        <begin position="229"/>
        <end position="254"/>
    </location>
</feature>
<feature type="transmembrane region" description="Helical" evidence="6">
    <location>
        <begin position="274"/>
        <end position="298"/>
    </location>
</feature>
<feature type="transmembrane region" description="Helical" evidence="6">
    <location>
        <begin position="85"/>
        <end position="104"/>
    </location>
</feature>
<evidence type="ECO:0000256" key="6">
    <source>
        <dbReference type="SAM" id="Phobius"/>
    </source>
</evidence>
<dbReference type="InterPro" id="IPR036259">
    <property type="entry name" value="MFS_trans_sf"/>
</dbReference>
<feature type="domain" description="Major facilitator superfamily (MFS) profile" evidence="7">
    <location>
        <begin position="19"/>
        <end position="467"/>
    </location>
</feature>
<accession>C7MMM4</accession>
<keyword evidence="9" id="KW-1185">Reference proteome</keyword>
<dbReference type="HOGENOM" id="CLU_000960_34_2_11"/>
<comment type="subcellular location">
    <subcellularLocation>
        <location evidence="1">Cell membrane</location>
        <topology evidence="1">Multi-pass membrane protein</topology>
    </subcellularLocation>
</comment>
<dbReference type="KEGG" id="ccu:Ccur_04410"/>